<dbReference type="EMBL" id="JBHUNA010000042">
    <property type="protein sequence ID" value="MFD2762477.1"/>
    <property type="molecule type" value="Genomic_DNA"/>
</dbReference>
<dbReference type="InterPro" id="IPR010262">
    <property type="entry name" value="Arylsulfotransferase_bact"/>
</dbReference>
<dbReference type="PANTHER" id="PTHR35340">
    <property type="entry name" value="PQQ ENZYME REPEAT PROTEIN-RELATED"/>
    <property type="match status" value="1"/>
</dbReference>
<proteinExistence type="predicted"/>
<evidence type="ECO:0000313" key="3">
    <source>
        <dbReference type="Proteomes" id="UP001597502"/>
    </source>
</evidence>
<dbReference type="InterPro" id="IPR038477">
    <property type="entry name" value="ASST_N_sf"/>
</dbReference>
<feature type="domain" description="Arylsulfotransferase N-terminal" evidence="1">
    <location>
        <begin position="92"/>
        <end position="175"/>
    </location>
</feature>
<dbReference type="Gene3D" id="2.60.40.3100">
    <property type="entry name" value="Arylsulphate sulphotransferase monomer, N-terminal domain"/>
    <property type="match status" value="1"/>
</dbReference>
<comment type="caution">
    <text evidence="2">The sequence shown here is derived from an EMBL/GenBank/DDBJ whole genome shotgun (WGS) entry which is preliminary data.</text>
</comment>
<dbReference type="Pfam" id="PF17425">
    <property type="entry name" value="Arylsulfotran_N"/>
    <property type="match status" value="1"/>
</dbReference>
<protein>
    <submittedName>
        <fullName evidence="2">Aryl-sulfate sulfotransferase</fullName>
    </submittedName>
</protein>
<gene>
    <name evidence="2" type="ORF">ACFSUO_16090</name>
</gene>
<reference evidence="3" key="1">
    <citation type="journal article" date="2019" name="Int. J. Syst. Evol. Microbiol.">
        <title>The Global Catalogue of Microorganisms (GCM) 10K type strain sequencing project: providing services to taxonomists for standard genome sequencing and annotation.</title>
        <authorList>
            <consortium name="The Broad Institute Genomics Platform"/>
            <consortium name="The Broad Institute Genome Sequencing Center for Infectious Disease"/>
            <person name="Wu L."/>
            <person name="Ma J."/>
        </authorList>
    </citation>
    <scope>NUCLEOTIDE SEQUENCE [LARGE SCALE GENOMIC DNA]</scope>
    <source>
        <strain evidence="3">TISTR 1535</strain>
    </source>
</reference>
<keyword evidence="3" id="KW-1185">Reference proteome</keyword>
<sequence>MRKTLAAFVALAILLVAFLVIIEYTGGNSANQEKAKKETEQADRMDLSFQPDGEVEQLSTYDTRRMDKQEKLEKEMQKKYEAGSYTLKDPFVKLDPYGVAPLTALAKFETEEPVKISMTVEGKDEQGDIQRTYDDYNTEHTIPVLGLYPDFANTVTIKAENEAGETTEGTFTVETKPLPDDFLTNETETAHPEKMEDGLTFIVPSTRYVYAVDHNADVRWYSTLWNSHIFKRFENGHLMYITKEKGQEKYNEILEMNMLGKVYNSYILQMEDHPRSNVVHHDVIELPNGNLLATVHDLESDYVQDEMIEIDRETGETVRDFSFRDIFPENFYQEYEGAQADKGDWFHQNAIWYVEKDDSILVSSRHQDLIMKMSYPDGKVDWILADHEKWPDAYEDYLLEPKGKDFKFPAGPHAPMTMPDFDNNKATNDYLLFDNNIVITRGKDPLSEQFSRMVQYRINPEKMTVEEVWAFGEDRGENLYSNIVGDANYHPNTGNRMLTSGYIDAGGDSKNSRVIEVTDEQPAEVVYELVVSGFKEESHRQAYRALRLPLYPK</sequence>
<dbReference type="RefSeq" id="WP_382396025.1">
    <property type="nucleotide sequence ID" value="NZ_JBHUNA010000042.1"/>
</dbReference>
<dbReference type="Pfam" id="PF05935">
    <property type="entry name" value="Arylsulfotrans"/>
    <property type="match status" value="1"/>
</dbReference>
<evidence type="ECO:0000313" key="2">
    <source>
        <dbReference type="EMBL" id="MFD2762477.1"/>
    </source>
</evidence>
<accession>A0ABW5V8V8</accession>
<dbReference type="InterPro" id="IPR035391">
    <property type="entry name" value="Arylsulfotran_N"/>
</dbReference>
<dbReference type="Proteomes" id="UP001597502">
    <property type="component" value="Unassembled WGS sequence"/>
</dbReference>
<organism evidence="2 3">
    <name type="scientific">Lentibacillus juripiscarius</name>
    <dbReference type="NCBI Taxonomy" id="257446"/>
    <lineage>
        <taxon>Bacteria</taxon>
        <taxon>Bacillati</taxon>
        <taxon>Bacillota</taxon>
        <taxon>Bacilli</taxon>
        <taxon>Bacillales</taxon>
        <taxon>Bacillaceae</taxon>
        <taxon>Lentibacillus</taxon>
    </lineage>
</organism>
<evidence type="ECO:0000259" key="1">
    <source>
        <dbReference type="Pfam" id="PF17425"/>
    </source>
</evidence>
<name>A0ABW5V8V8_9BACI</name>
<dbReference type="PANTHER" id="PTHR35340:SF10">
    <property type="entry name" value="CYTOPLASMIC PROTEIN"/>
    <property type="match status" value="1"/>
</dbReference>
<dbReference type="InterPro" id="IPR053143">
    <property type="entry name" value="Arylsulfate_ST"/>
</dbReference>